<dbReference type="HAMAP" id="MF_00048">
    <property type="entry name" value="UPF0102"/>
    <property type="match status" value="1"/>
</dbReference>
<reference evidence="4" key="1">
    <citation type="submission" date="2016-03" db="EMBL/GenBank/DDBJ databases">
        <title>Complete genome sequence of Solimmundus cernigliae, representing a novel lineage of polycyclic aromatic hydrocarbon degraders within the Gammaproteobacteria.</title>
        <authorList>
            <person name="Singleton D.R."/>
            <person name="Dickey A.N."/>
            <person name="Scholl E.H."/>
            <person name="Wright F.A."/>
            <person name="Aitken M.D."/>
        </authorList>
    </citation>
    <scope>NUCLEOTIDE SEQUENCE [LARGE SCALE GENOMIC DNA]</scope>
    <source>
        <strain evidence="4">TR3.2</strain>
    </source>
</reference>
<evidence type="ECO:0000256" key="1">
    <source>
        <dbReference type="ARBA" id="ARBA00006738"/>
    </source>
</evidence>
<dbReference type="RefSeq" id="WP_068808010.1">
    <property type="nucleotide sequence ID" value="NZ_CP014671.1"/>
</dbReference>
<dbReference type="EMBL" id="CP014671">
    <property type="protein sequence ID" value="ANX05563.1"/>
    <property type="molecule type" value="Genomic_DNA"/>
</dbReference>
<evidence type="ECO:0000256" key="2">
    <source>
        <dbReference type="HAMAP-Rule" id="MF_00048"/>
    </source>
</evidence>
<dbReference type="SUPFAM" id="SSF52980">
    <property type="entry name" value="Restriction endonuclease-like"/>
    <property type="match status" value="1"/>
</dbReference>
<dbReference type="STRING" id="1810504.PG2T_08620"/>
<proteinExistence type="inferred from homology"/>
<dbReference type="PANTHER" id="PTHR34039">
    <property type="entry name" value="UPF0102 PROTEIN YRAN"/>
    <property type="match status" value="1"/>
</dbReference>
<accession>A0A1B1YY28</accession>
<dbReference type="KEGG" id="gbi:PG2T_08620"/>
<dbReference type="CDD" id="cd20736">
    <property type="entry name" value="PoNe_Nuclease"/>
    <property type="match status" value="1"/>
</dbReference>
<dbReference type="InParanoid" id="A0A1B1YY28"/>
<dbReference type="Pfam" id="PF02021">
    <property type="entry name" value="UPF0102"/>
    <property type="match status" value="1"/>
</dbReference>
<dbReference type="InterPro" id="IPR003509">
    <property type="entry name" value="UPF0102_YraN-like"/>
</dbReference>
<gene>
    <name evidence="3" type="ORF">PG2T_08620</name>
</gene>
<dbReference type="Gene3D" id="3.40.1350.10">
    <property type="match status" value="1"/>
</dbReference>
<dbReference type="NCBIfam" id="NF009154">
    <property type="entry name" value="PRK12497.3-3"/>
    <property type="match status" value="1"/>
</dbReference>
<evidence type="ECO:0000313" key="3">
    <source>
        <dbReference type="EMBL" id="ANX05563.1"/>
    </source>
</evidence>
<keyword evidence="4" id="KW-1185">Reference proteome</keyword>
<dbReference type="FunCoup" id="A0A1B1YY28">
    <property type="interactions" value="264"/>
</dbReference>
<dbReference type="PANTHER" id="PTHR34039:SF1">
    <property type="entry name" value="UPF0102 PROTEIN YRAN"/>
    <property type="match status" value="1"/>
</dbReference>
<organism evidence="3 4">
    <name type="scientific">Immundisolibacter cernigliae</name>
    <dbReference type="NCBI Taxonomy" id="1810504"/>
    <lineage>
        <taxon>Bacteria</taxon>
        <taxon>Pseudomonadati</taxon>
        <taxon>Pseudomonadota</taxon>
        <taxon>Gammaproteobacteria</taxon>
        <taxon>Immundisolibacterales</taxon>
        <taxon>Immundisolibacteraceae</taxon>
        <taxon>Immundisolibacter</taxon>
    </lineage>
</organism>
<name>A0A1B1YY28_9GAMM</name>
<protein>
    <recommendedName>
        <fullName evidence="2">UPF0102 protein PG2T_08620</fullName>
    </recommendedName>
</protein>
<dbReference type="Proteomes" id="UP000092952">
    <property type="component" value="Chromosome"/>
</dbReference>
<evidence type="ECO:0000313" key="4">
    <source>
        <dbReference type="Proteomes" id="UP000092952"/>
    </source>
</evidence>
<sequence length="126" mass="13683">MAVSTGAPHLQRGRAAEDRAAAHLTAQGLQILTRNYRVGGGEIDLVARHGAELVFVEVRSRRSAAFGTAAESVTPAKRRRILLAAQHYLQSLDQRTPPPCRFDIVSITGAVDGGHLDWLRNAFTND</sequence>
<dbReference type="InterPro" id="IPR011335">
    <property type="entry name" value="Restrct_endonuc-II-like"/>
</dbReference>
<dbReference type="OrthoDB" id="9794876at2"/>
<dbReference type="GO" id="GO:0003676">
    <property type="term" value="F:nucleic acid binding"/>
    <property type="evidence" value="ECO:0007669"/>
    <property type="project" value="InterPro"/>
</dbReference>
<dbReference type="NCBIfam" id="NF009150">
    <property type="entry name" value="PRK12497.1-3"/>
    <property type="match status" value="1"/>
</dbReference>
<comment type="similarity">
    <text evidence="1 2">Belongs to the UPF0102 family.</text>
</comment>
<dbReference type="AlphaFoldDB" id="A0A1B1YY28"/>
<dbReference type="InterPro" id="IPR011856">
    <property type="entry name" value="tRNA_endonuc-like_dom_sf"/>
</dbReference>
<dbReference type="NCBIfam" id="TIGR00252">
    <property type="entry name" value="YraN family protein"/>
    <property type="match status" value="1"/>
</dbReference>